<comment type="caution">
    <text evidence="1">The sequence shown here is derived from an EMBL/GenBank/DDBJ whole genome shotgun (WGS) entry which is preliminary data.</text>
</comment>
<name>A0A6G4A1K4_9BACL</name>
<accession>A0A6G4A1K4</accession>
<sequence length="96" mass="11023">MKLAYVNELPQKDQLAEFIQIYTNECIKFGIQTTSLHIQSPQCVISVYDDNVLVGIGCMDDVMHVHVRPAYRHRQIETTVHKLLQAEFKSLHALAK</sequence>
<dbReference type="RefSeq" id="WP_163950508.1">
    <property type="nucleotide sequence ID" value="NZ_JAAIKC010000008.1"/>
</dbReference>
<evidence type="ECO:0000313" key="1">
    <source>
        <dbReference type="EMBL" id="NEW08178.1"/>
    </source>
</evidence>
<organism evidence="1">
    <name type="scientific">Paenibacillus sp. SYP-B3998</name>
    <dbReference type="NCBI Taxonomy" id="2678564"/>
    <lineage>
        <taxon>Bacteria</taxon>
        <taxon>Bacillati</taxon>
        <taxon>Bacillota</taxon>
        <taxon>Bacilli</taxon>
        <taxon>Bacillales</taxon>
        <taxon>Paenibacillaceae</taxon>
        <taxon>Paenibacillus</taxon>
    </lineage>
</organism>
<keyword evidence="1" id="KW-0808">Transferase</keyword>
<proteinExistence type="predicted"/>
<reference evidence="1" key="1">
    <citation type="submission" date="2020-02" db="EMBL/GenBank/DDBJ databases">
        <authorList>
            <person name="Shen X.-R."/>
            <person name="Zhang Y.-X."/>
        </authorList>
    </citation>
    <scope>NUCLEOTIDE SEQUENCE</scope>
    <source>
        <strain evidence="1">SYP-B3998</strain>
    </source>
</reference>
<dbReference type="AlphaFoldDB" id="A0A6G4A1K4"/>
<dbReference type="GO" id="GO:0016740">
    <property type="term" value="F:transferase activity"/>
    <property type="evidence" value="ECO:0007669"/>
    <property type="project" value="UniProtKB-KW"/>
</dbReference>
<gene>
    <name evidence="1" type="ORF">GK047_19445</name>
</gene>
<dbReference type="EMBL" id="JAAIKC010000008">
    <property type="protein sequence ID" value="NEW08178.1"/>
    <property type="molecule type" value="Genomic_DNA"/>
</dbReference>
<protein>
    <submittedName>
        <fullName evidence="1">GNAT family N-acetyltransferase</fullName>
    </submittedName>
</protein>